<dbReference type="EMBL" id="AP019308">
    <property type="protein sequence ID" value="BBH24873.1"/>
    <property type="molecule type" value="Genomic_DNA"/>
</dbReference>
<evidence type="ECO:0000313" key="1">
    <source>
        <dbReference type="EMBL" id="BBH24873.1"/>
    </source>
</evidence>
<gene>
    <name evidence="1" type="ORF">Back11_62180</name>
</gene>
<organism evidence="1 2">
    <name type="scientific">Paenibacillus baekrokdamisoli</name>
    <dbReference type="NCBI Taxonomy" id="1712516"/>
    <lineage>
        <taxon>Bacteria</taxon>
        <taxon>Bacillati</taxon>
        <taxon>Bacillota</taxon>
        <taxon>Bacilli</taxon>
        <taxon>Bacillales</taxon>
        <taxon>Paenibacillaceae</taxon>
        <taxon>Paenibacillus</taxon>
    </lineage>
</organism>
<dbReference type="AlphaFoldDB" id="A0A3G9JIR7"/>
<dbReference type="Proteomes" id="UP000275368">
    <property type="component" value="Chromosome"/>
</dbReference>
<sequence length="56" mass="6640">MSKVKIVIQWWTESLERLDMIRYVIQCFRSIYSIMVTTVWNGKQGKEGTDAYYIGC</sequence>
<proteinExistence type="predicted"/>
<accession>A0A3G9JIR7</accession>
<evidence type="ECO:0000313" key="2">
    <source>
        <dbReference type="Proteomes" id="UP000275368"/>
    </source>
</evidence>
<dbReference type="KEGG" id="pbk:Back11_62180"/>
<name>A0A3G9JIR7_9BACL</name>
<protein>
    <submittedName>
        <fullName evidence="1">Uncharacterized protein</fullName>
    </submittedName>
</protein>
<reference evidence="1 2" key="1">
    <citation type="submission" date="2018-11" db="EMBL/GenBank/DDBJ databases">
        <title>Complete genome sequence of Paenibacillus baekrokdamisoli strain KCTC 33723.</title>
        <authorList>
            <person name="Kang S.W."/>
            <person name="Lee K.C."/>
            <person name="Kim K.K."/>
            <person name="Kim J.S."/>
            <person name="Kim D.S."/>
            <person name="Ko S.H."/>
            <person name="Yang S.H."/>
            <person name="Lee J.S."/>
        </authorList>
    </citation>
    <scope>NUCLEOTIDE SEQUENCE [LARGE SCALE GENOMIC DNA]</scope>
    <source>
        <strain evidence="1 2">KCTC 33723</strain>
    </source>
</reference>
<keyword evidence="2" id="KW-1185">Reference proteome</keyword>